<dbReference type="AlphaFoldDB" id="A0AAV6H548"/>
<evidence type="ECO:0000313" key="2">
    <source>
        <dbReference type="EMBL" id="KAG5282458.1"/>
    </source>
</evidence>
<dbReference type="Proteomes" id="UP000823561">
    <property type="component" value="Chromosome 4"/>
</dbReference>
<feature type="compositionally biased region" description="Pro residues" evidence="1">
    <location>
        <begin position="85"/>
        <end position="104"/>
    </location>
</feature>
<dbReference type="EMBL" id="JADWDJ010000004">
    <property type="protein sequence ID" value="KAG5282458.1"/>
    <property type="molecule type" value="Genomic_DNA"/>
</dbReference>
<reference evidence="2" key="1">
    <citation type="submission" date="2020-10" db="EMBL/GenBank/DDBJ databases">
        <title>Chromosome-scale genome assembly of the Allis shad, Alosa alosa.</title>
        <authorList>
            <person name="Margot Z."/>
            <person name="Christophe K."/>
            <person name="Cabau C."/>
            <person name="Louis A."/>
            <person name="Berthelot C."/>
            <person name="Parey E."/>
            <person name="Roest Crollius H."/>
            <person name="Montfort J."/>
            <person name="Robinson-Rechavi M."/>
            <person name="Bucao C."/>
            <person name="Bouchez O."/>
            <person name="Gislard M."/>
            <person name="Lluch J."/>
            <person name="Milhes M."/>
            <person name="Lampietro C."/>
            <person name="Lopez Roques C."/>
            <person name="Donnadieu C."/>
            <person name="Braasch I."/>
            <person name="Desvignes T."/>
            <person name="Postlethwait J."/>
            <person name="Bobe J."/>
            <person name="Guiguen Y."/>
        </authorList>
    </citation>
    <scope>NUCLEOTIDE SEQUENCE</scope>
    <source>
        <strain evidence="2">M-15738</strain>
        <tissue evidence="2">Blood</tissue>
    </source>
</reference>
<gene>
    <name evidence="2" type="ORF">AALO_G00056250</name>
</gene>
<evidence type="ECO:0000256" key="1">
    <source>
        <dbReference type="SAM" id="MobiDB-lite"/>
    </source>
</evidence>
<comment type="caution">
    <text evidence="2">The sequence shown here is derived from an EMBL/GenBank/DDBJ whole genome shotgun (WGS) entry which is preliminary data.</text>
</comment>
<keyword evidence="3" id="KW-1185">Reference proteome</keyword>
<sequence>MPRTLLPIPGAGDVGHAHGRGGVTGPTPLPPPPPRHANHSSPGGYNGRGAMTVPPPMDMHGGFRARGVPPMPMRSRPGRGHMRGGPPPWGPPLRGAPPPPPPPDYYSDYTYP</sequence>
<accession>A0AAV6H548</accession>
<protein>
    <submittedName>
        <fullName evidence="2">Uncharacterized protein</fullName>
    </submittedName>
</protein>
<feature type="region of interest" description="Disordered" evidence="1">
    <location>
        <begin position="1"/>
        <end position="112"/>
    </location>
</feature>
<organism evidence="2 3">
    <name type="scientific">Alosa alosa</name>
    <name type="common">allis shad</name>
    <dbReference type="NCBI Taxonomy" id="278164"/>
    <lineage>
        <taxon>Eukaryota</taxon>
        <taxon>Metazoa</taxon>
        <taxon>Chordata</taxon>
        <taxon>Craniata</taxon>
        <taxon>Vertebrata</taxon>
        <taxon>Euteleostomi</taxon>
        <taxon>Actinopterygii</taxon>
        <taxon>Neopterygii</taxon>
        <taxon>Teleostei</taxon>
        <taxon>Clupei</taxon>
        <taxon>Clupeiformes</taxon>
        <taxon>Clupeoidei</taxon>
        <taxon>Clupeidae</taxon>
        <taxon>Alosa</taxon>
    </lineage>
</organism>
<name>A0AAV6H548_9TELE</name>
<proteinExistence type="predicted"/>
<evidence type="ECO:0000313" key="3">
    <source>
        <dbReference type="Proteomes" id="UP000823561"/>
    </source>
</evidence>